<sequence length="109" mass="12687">HLREWRDGGATDLDNLALVCDADHARITGTDAGWTTTADPHGGRPRWTAPHLLDPTRTRRRNHRHHPHELIAKATAKATAARDSYRPRLNRKQRRALLRRRRSKDRVRR</sequence>
<dbReference type="Pfam" id="PF01844">
    <property type="entry name" value="HNH"/>
    <property type="match status" value="1"/>
</dbReference>
<dbReference type="EMBL" id="JAUZMZ010000289">
    <property type="protein sequence ID" value="MEE2035344.1"/>
    <property type="molecule type" value="Genomic_DNA"/>
</dbReference>
<dbReference type="CDD" id="cd00085">
    <property type="entry name" value="HNHc"/>
    <property type="match status" value="1"/>
</dbReference>
<keyword evidence="4" id="KW-1185">Reference proteome</keyword>
<evidence type="ECO:0000256" key="1">
    <source>
        <dbReference type="SAM" id="MobiDB-lite"/>
    </source>
</evidence>
<name>A0ABU7JZA7_9NOCA</name>
<feature type="region of interest" description="Disordered" evidence="1">
    <location>
        <begin position="30"/>
        <end position="109"/>
    </location>
</feature>
<feature type="compositionally biased region" description="Basic residues" evidence="1">
    <location>
        <begin position="58"/>
        <end position="67"/>
    </location>
</feature>
<reference evidence="3 4" key="1">
    <citation type="submission" date="2023-08" db="EMBL/GenBank/DDBJ databases">
        <authorList>
            <person name="Girao M."/>
            <person name="Carvalho M.F."/>
        </authorList>
    </citation>
    <scope>NUCLEOTIDE SEQUENCE [LARGE SCALE GENOMIC DNA]</scope>
    <source>
        <strain evidence="3 4">CC-R104</strain>
    </source>
</reference>
<dbReference type="InterPro" id="IPR002711">
    <property type="entry name" value="HNH"/>
</dbReference>
<protein>
    <submittedName>
        <fullName evidence="3">HNH endonuclease signature motif containing protein</fullName>
    </submittedName>
</protein>
<dbReference type="GO" id="GO:0004519">
    <property type="term" value="F:endonuclease activity"/>
    <property type="evidence" value="ECO:0007669"/>
    <property type="project" value="UniProtKB-KW"/>
</dbReference>
<keyword evidence="3" id="KW-0255">Endonuclease</keyword>
<feature type="compositionally biased region" description="Low complexity" evidence="1">
    <location>
        <begin position="72"/>
        <end position="81"/>
    </location>
</feature>
<keyword evidence="3" id="KW-0378">Hydrolase</keyword>
<organism evidence="3 4">
    <name type="scientific">Rhodococcus chondri</name>
    <dbReference type="NCBI Taxonomy" id="3065941"/>
    <lineage>
        <taxon>Bacteria</taxon>
        <taxon>Bacillati</taxon>
        <taxon>Actinomycetota</taxon>
        <taxon>Actinomycetes</taxon>
        <taxon>Mycobacteriales</taxon>
        <taxon>Nocardiaceae</taxon>
        <taxon>Rhodococcus</taxon>
    </lineage>
</organism>
<proteinExistence type="predicted"/>
<feature type="compositionally biased region" description="Low complexity" evidence="1">
    <location>
        <begin position="30"/>
        <end position="39"/>
    </location>
</feature>
<dbReference type="Proteomes" id="UP001331936">
    <property type="component" value="Unassembled WGS sequence"/>
</dbReference>
<gene>
    <name evidence="3" type="ORF">Q8814_25095</name>
</gene>
<dbReference type="InterPro" id="IPR003615">
    <property type="entry name" value="HNH_nuc"/>
</dbReference>
<feature type="domain" description="HNH" evidence="2">
    <location>
        <begin position="1"/>
        <end position="26"/>
    </location>
</feature>
<evidence type="ECO:0000259" key="2">
    <source>
        <dbReference type="Pfam" id="PF01844"/>
    </source>
</evidence>
<dbReference type="RefSeq" id="WP_330154670.1">
    <property type="nucleotide sequence ID" value="NZ_JAUZMZ010000289.1"/>
</dbReference>
<comment type="caution">
    <text evidence="3">The sequence shown here is derived from an EMBL/GenBank/DDBJ whole genome shotgun (WGS) entry which is preliminary data.</text>
</comment>
<feature type="non-terminal residue" evidence="3">
    <location>
        <position position="1"/>
    </location>
</feature>
<evidence type="ECO:0000313" key="4">
    <source>
        <dbReference type="Proteomes" id="UP001331936"/>
    </source>
</evidence>
<accession>A0ABU7JZA7</accession>
<keyword evidence="3" id="KW-0540">Nuclease</keyword>
<evidence type="ECO:0000313" key="3">
    <source>
        <dbReference type="EMBL" id="MEE2035344.1"/>
    </source>
</evidence>
<feature type="compositionally biased region" description="Basic residues" evidence="1">
    <location>
        <begin position="88"/>
        <end position="109"/>
    </location>
</feature>